<feature type="chain" id="PRO_5043051332" evidence="1">
    <location>
        <begin position="17"/>
        <end position="228"/>
    </location>
</feature>
<evidence type="ECO:0000256" key="1">
    <source>
        <dbReference type="SAM" id="SignalP"/>
    </source>
</evidence>
<protein>
    <submittedName>
        <fullName evidence="2">Uncharacterized protein</fullName>
    </submittedName>
</protein>
<sequence length="228" mass="25013">MTILCILLCHIRKCSPDACCNQVHDVFLVAWRPIALAPKITSYMLRTKRGIKKLGRGNKEATEIHYVRGDEDASEGSLEPAMLKPDIIAPAGFISSVVVQATYNIPHEVVTDPGKQGQAQVDKEMSTCEKSISGSRGHSQPAWQLQKLQSIARINQIIGILAICAPELNGTRPALRSLLDFNPNVVVCTVLECLNFCGKDPKEVLSSEAIERTNRLDTPGSKLLKKLQ</sequence>
<proteinExistence type="predicted"/>
<keyword evidence="1" id="KW-0732">Signal</keyword>
<name>A0AAN9KRD2_CANGL</name>
<dbReference type="Proteomes" id="UP001367508">
    <property type="component" value="Unassembled WGS sequence"/>
</dbReference>
<gene>
    <name evidence="2" type="ORF">VNO77_25771</name>
</gene>
<keyword evidence="3" id="KW-1185">Reference proteome</keyword>
<evidence type="ECO:0000313" key="3">
    <source>
        <dbReference type="Proteomes" id="UP001367508"/>
    </source>
</evidence>
<reference evidence="2 3" key="1">
    <citation type="submission" date="2024-01" db="EMBL/GenBank/DDBJ databases">
        <title>The genomes of 5 underutilized Papilionoideae crops provide insights into root nodulation and disease resistanc.</title>
        <authorList>
            <person name="Jiang F."/>
        </authorList>
    </citation>
    <scope>NUCLEOTIDE SEQUENCE [LARGE SCALE GENOMIC DNA]</scope>
    <source>
        <strain evidence="2">LVBAO_FW01</strain>
        <tissue evidence="2">Leaves</tissue>
    </source>
</reference>
<organism evidence="2 3">
    <name type="scientific">Canavalia gladiata</name>
    <name type="common">Sword bean</name>
    <name type="synonym">Dolichos gladiatus</name>
    <dbReference type="NCBI Taxonomy" id="3824"/>
    <lineage>
        <taxon>Eukaryota</taxon>
        <taxon>Viridiplantae</taxon>
        <taxon>Streptophyta</taxon>
        <taxon>Embryophyta</taxon>
        <taxon>Tracheophyta</taxon>
        <taxon>Spermatophyta</taxon>
        <taxon>Magnoliopsida</taxon>
        <taxon>eudicotyledons</taxon>
        <taxon>Gunneridae</taxon>
        <taxon>Pentapetalae</taxon>
        <taxon>rosids</taxon>
        <taxon>fabids</taxon>
        <taxon>Fabales</taxon>
        <taxon>Fabaceae</taxon>
        <taxon>Papilionoideae</taxon>
        <taxon>50 kb inversion clade</taxon>
        <taxon>NPAAA clade</taxon>
        <taxon>indigoferoid/millettioid clade</taxon>
        <taxon>Phaseoleae</taxon>
        <taxon>Canavalia</taxon>
    </lineage>
</organism>
<evidence type="ECO:0000313" key="2">
    <source>
        <dbReference type="EMBL" id="KAK7322392.1"/>
    </source>
</evidence>
<dbReference type="AlphaFoldDB" id="A0AAN9KRD2"/>
<accession>A0AAN9KRD2</accession>
<feature type="signal peptide" evidence="1">
    <location>
        <begin position="1"/>
        <end position="16"/>
    </location>
</feature>
<dbReference type="EMBL" id="JAYMYQ010000006">
    <property type="protein sequence ID" value="KAK7322392.1"/>
    <property type="molecule type" value="Genomic_DNA"/>
</dbReference>
<comment type="caution">
    <text evidence="2">The sequence shown here is derived from an EMBL/GenBank/DDBJ whole genome shotgun (WGS) entry which is preliminary data.</text>
</comment>